<keyword evidence="1" id="KW-0812">Transmembrane</keyword>
<dbReference type="OrthoDB" id="121918at2759"/>
<evidence type="ECO:0000313" key="9">
    <source>
        <dbReference type="Proteomes" id="UP000460718"/>
    </source>
</evidence>
<evidence type="ECO:0000256" key="1">
    <source>
        <dbReference type="SAM" id="Phobius"/>
    </source>
</evidence>
<evidence type="ECO:0000313" key="3">
    <source>
        <dbReference type="EMBL" id="KAE9083907.1"/>
    </source>
</evidence>
<proteinExistence type="predicted"/>
<evidence type="ECO:0000313" key="11">
    <source>
        <dbReference type="Proteomes" id="UP000488956"/>
    </source>
</evidence>
<gene>
    <name evidence="6" type="ORF">PF004_g17885</name>
    <name evidence="5" type="ORF">PF005_g20289</name>
    <name evidence="4" type="ORF">PF006_g20074</name>
    <name evidence="3" type="ORF">PF010_g21041</name>
    <name evidence="2" type="ORF">PF011_g12107</name>
</gene>
<evidence type="ECO:0000313" key="8">
    <source>
        <dbReference type="Proteomes" id="UP000440732"/>
    </source>
</evidence>
<keyword evidence="1" id="KW-1133">Transmembrane helix</keyword>
<dbReference type="EMBL" id="QXGC01001375">
    <property type="protein sequence ID" value="KAE9204300.1"/>
    <property type="molecule type" value="Genomic_DNA"/>
</dbReference>
<dbReference type="Proteomes" id="UP000460718">
    <property type="component" value="Unassembled WGS sequence"/>
</dbReference>
<dbReference type="EMBL" id="QXGA01001722">
    <property type="protein sequence ID" value="KAE9112028.1"/>
    <property type="molecule type" value="Genomic_DNA"/>
</dbReference>
<dbReference type="Proteomes" id="UP000440732">
    <property type="component" value="Unassembled WGS sequence"/>
</dbReference>
<feature type="transmembrane region" description="Helical" evidence="1">
    <location>
        <begin position="83"/>
        <end position="104"/>
    </location>
</feature>
<dbReference type="Proteomes" id="UP000476176">
    <property type="component" value="Unassembled WGS sequence"/>
</dbReference>
<evidence type="ECO:0000313" key="7">
    <source>
        <dbReference type="Proteomes" id="UP000433483"/>
    </source>
</evidence>
<sequence>MTLEPSFSANCLGTSSSQTGMEQAVWDALQALFHSEYLLMTEYIECILPMFYAVYLSILFHLPVASYYPQTAASTPGKLQQDVINIMVFGAVEFAGFAGLLVLLRKQFGLSAVYQLAFALETQWRLLQGHFLVWILQMPLMHYGVGYDINFE</sequence>
<comment type="caution">
    <text evidence="2">The sequence shown here is derived from an EMBL/GenBank/DDBJ whole genome shotgun (WGS) entry which is preliminary data.</text>
</comment>
<evidence type="ECO:0000313" key="2">
    <source>
        <dbReference type="EMBL" id="KAE9005267.1"/>
    </source>
</evidence>
<dbReference type="EMBL" id="QXFX01001849">
    <property type="protein sequence ID" value="KAE9083907.1"/>
    <property type="molecule type" value="Genomic_DNA"/>
</dbReference>
<reference evidence="9 10" key="1">
    <citation type="submission" date="2018-09" db="EMBL/GenBank/DDBJ databases">
        <title>Genomic investigation of the strawberry pathogen Phytophthora fragariae indicates pathogenicity is determined by transcriptional variation in three key races.</title>
        <authorList>
            <person name="Adams T.M."/>
            <person name="Armitage A.D."/>
            <person name="Sobczyk M.K."/>
            <person name="Bates H.J."/>
            <person name="Dunwell J.M."/>
            <person name="Nellist C.F."/>
            <person name="Harrison R.J."/>
        </authorList>
    </citation>
    <scope>NUCLEOTIDE SEQUENCE [LARGE SCALE GENOMIC DNA]</scope>
    <source>
        <strain evidence="6 10">BC-23</strain>
        <strain evidence="5 7">NOV-27</strain>
        <strain evidence="4 8">NOV-5</strain>
        <strain evidence="3 11">ONT-3</strain>
        <strain evidence="2 9">SCRP245</strain>
    </source>
</reference>
<keyword evidence="7" id="KW-1185">Reference proteome</keyword>
<name>A0A6A3KHJ7_9STRA</name>
<dbReference type="Proteomes" id="UP000433483">
    <property type="component" value="Unassembled WGS sequence"/>
</dbReference>
<organism evidence="2 9">
    <name type="scientific">Phytophthora fragariae</name>
    <dbReference type="NCBI Taxonomy" id="53985"/>
    <lineage>
        <taxon>Eukaryota</taxon>
        <taxon>Sar</taxon>
        <taxon>Stramenopiles</taxon>
        <taxon>Oomycota</taxon>
        <taxon>Peronosporomycetes</taxon>
        <taxon>Peronosporales</taxon>
        <taxon>Peronosporaceae</taxon>
        <taxon>Phytophthora</taxon>
    </lineage>
</organism>
<dbReference type="EMBL" id="QXFW01000692">
    <property type="protein sequence ID" value="KAE9005267.1"/>
    <property type="molecule type" value="Genomic_DNA"/>
</dbReference>
<evidence type="ECO:0000313" key="5">
    <source>
        <dbReference type="EMBL" id="KAE9187851.1"/>
    </source>
</evidence>
<protein>
    <submittedName>
        <fullName evidence="2">Uncharacterized protein</fullName>
    </submittedName>
</protein>
<dbReference type="Proteomes" id="UP000488956">
    <property type="component" value="Unassembled WGS sequence"/>
</dbReference>
<evidence type="ECO:0000313" key="4">
    <source>
        <dbReference type="EMBL" id="KAE9112028.1"/>
    </source>
</evidence>
<feature type="transmembrane region" description="Helical" evidence="1">
    <location>
        <begin position="43"/>
        <end position="63"/>
    </location>
</feature>
<dbReference type="AlphaFoldDB" id="A0A6A3KHJ7"/>
<accession>A0A6A3KHJ7</accession>
<dbReference type="EMBL" id="QXGB01001625">
    <property type="protein sequence ID" value="KAE9187851.1"/>
    <property type="molecule type" value="Genomic_DNA"/>
</dbReference>
<evidence type="ECO:0000313" key="6">
    <source>
        <dbReference type="EMBL" id="KAE9204300.1"/>
    </source>
</evidence>
<keyword evidence="1" id="KW-0472">Membrane</keyword>
<evidence type="ECO:0000313" key="10">
    <source>
        <dbReference type="Proteomes" id="UP000476176"/>
    </source>
</evidence>